<evidence type="ECO:0000256" key="3">
    <source>
        <dbReference type="ARBA" id="ARBA00022630"/>
    </source>
</evidence>
<comment type="caution">
    <text evidence="7">The sequence shown here is derived from an EMBL/GenBank/DDBJ whole genome shotgun (WGS) entry which is preliminary data.</text>
</comment>
<dbReference type="EMBL" id="BLLK01000022">
    <property type="protein sequence ID" value="GFH46190.1"/>
    <property type="molecule type" value="Genomic_DNA"/>
</dbReference>
<keyword evidence="5" id="KW-0560">Oxidoreductase</keyword>
<dbReference type="GO" id="GO:0019478">
    <property type="term" value="P:D-amino acid catabolic process"/>
    <property type="evidence" value="ECO:0007669"/>
    <property type="project" value="TreeGrafter"/>
</dbReference>
<name>A0AAD3H0T7_9STRA</name>
<dbReference type="Proteomes" id="UP001054902">
    <property type="component" value="Unassembled WGS sequence"/>
</dbReference>
<proteinExistence type="inferred from homology"/>
<dbReference type="GO" id="GO:0005737">
    <property type="term" value="C:cytoplasm"/>
    <property type="evidence" value="ECO:0007669"/>
    <property type="project" value="TreeGrafter"/>
</dbReference>
<dbReference type="GO" id="GO:0071949">
    <property type="term" value="F:FAD binding"/>
    <property type="evidence" value="ECO:0007669"/>
    <property type="project" value="InterPro"/>
</dbReference>
<accession>A0AAD3H0T7</accession>
<evidence type="ECO:0000256" key="2">
    <source>
        <dbReference type="ARBA" id="ARBA00006730"/>
    </source>
</evidence>
<evidence type="ECO:0000256" key="4">
    <source>
        <dbReference type="ARBA" id="ARBA00022827"/>
    </source>
</evidence>
<reference evidence="7 8" key="1">
    <citation type="journal article" date="2021" name="Sci. Rep.">
        <title>The genome of the diatom Chaetoceros tenuissimus carries an ancient integrated fragment of an extant virus.</title>
        <authorList>
            <person name="Hongo Y."/>
            <person name="Kimura K."/>
            <person name="Takaki Y."/>
            <person name="Yoshida Y."/>
            <person name="Baba S."/>
            <person name="Kobayashi G."/>
            <person name="Nagasaki K."/>
            <person name="Hano T."/>
            <person name="Tomaru Y."/>
        </authorList>
    </citation>
    <scope>NUCLEOTIDE SEQUENCE [LARGE SCALE GENOMIC DNA]</scope>
    <source>
        <strain evidence="7 8">NIES-3715</strain>
    </source>
</reference>
<evidence type="ECO:0000256" key="1">
    <source>
        <dbReference type="ARBA" id="ARBA00001974"/>
    </source>
</evidence>
<gene>
    <name evidence="7" type="ORF">CTEN210_02664</name>
</gene>
<comment type="similarity">
    <text evidence="2">Belongs to the DAMOX/DASOX family.</text>
</comment>
<keyword evidence="8" id="KW-1185">Reference proteome</keyword>
<keyword evidence="3" id="KW-0285">Flavoprotein</keyword>
<evidence type="ECO:0000259" key="6">
    <source>
        <dbReference type="Pfam" id="PF01266"/>
    </source>
</evidence>
<dbReference type="SUPFAM" id="SSF51971">
    <property type="entry name" value="Nucleotide-binding domain"/>
    <property type="match status" value="1"/>
</dbReference>
<dbReference type="GO" id="GO:0003884">
    <property type="term" value="F:D-amino-acid oxidase activity"/>
    <property type="evidence" value="ECO:0007669"/>
    <property type="project" value="InterPro"/>
</dbReference>
<dbReference type="Pfam" id="PF01266">
    <property type="entry name" value="DAO"/>
    <property type="match status" value="1"/>
</dbReference>
<dbReference type="AlphaFoldDB" id="A0AAD3H0T7"/>
<dbReference type="InterPro" id="IPR006076">
    <property type="entry name" value="FAD-dep_OxRdtase"/>
</dbReference>
<dbReference type="Gene3D" id="3.40.50.720">
    <property type="entry name" value="NAD(P)-binding Rossmann-like Domain"/>
    <property type="match status" value="1"/>
</dbReference>
<keyword evidence="4" id="KW-0274">FAD</keyword>
<evidence type="ECO:0000313" key="8">
    <source>
        <dbReference type="Proteomes" id="UP001054902"/>
    </source>
</evidence>
<feature type="domain" description="FAD dependent oxidoreductase" evidence="6">
    <location>
        <begin position="4"/>
        <end position="377"/>
    </location>
</feature>
<evidence type="ECO:0000256" key="5">
    <source>
        <dbReference type="ARBA" id="ARBA00023002"/>
    </source>
</evidence>
<dbReference type="InterPro" id="IPR023209">
    <property type="entry name" value="DAO"/>
</dbReference>
<dbReference type="PANTHER" id="PTHR11530:SF11">
    <property type="entry name" value="D-ASPARTATE OXIDASE"/>
    <property type="match status" value="1"/>
</dbReference>
<comment type="cofactor">
    <cofactor evidence="1">
        <name>FAD</name>
        <dbReference type="ChEBI" id="CHEBI:57692"/>
    </cofactor>
</comment>
<dbReference type="PANTHER" id="PTHR11530">
    <property type="entry name" value="D-AMINO ACID OXIDASE"/>
    <property type="match status" value="1"/>
</dbReference>
<sequence>MASKVLVVGSGAIGLRTALELLRNKIPVVLRSAHHPLDKKTCSMGAGGLYMPYKCEDPRIDKWSSDTLDELLHLANDEKKKSLVEIVPTLYLMSKHGGMTTEDFKDFESKDYVGGTNIKTKFPKWTTDPRLSFQHLTIEMLEWQNHALKLKIPSAEILKKAGYNFGWLFNAPIVDAPNMLKDLLEEVYEYPVDINVDMGQGYANTDEMVADAKDHGCDALINCTGLGSMELCNDKDLIGGRGILLHYKRDCKRNFSDANMERDTAILTEDGPWGTSTDPVYIIPRGDVFVVGGTYYEGNTNDSLTDDERKRLIENAHLMGIDPSEAYVDEWAGFRPVRKTVRMEIDEETSASNGVKVIHSYGHGGSGWTTYVGAAKASLELLHSD</sequence>
<evidence type="ECO:0000313" key="7">
    <source>
        <dbReference type="EMBL" id="GFH46190.1"/>
    </source>
</evidence>
<dbReference type="Gene3D" id="3.30.9.10">
    <property type="entry name" value="D-Amino Acid Oxidase, subunit A, domain 2"/>
    <property type="match status" value="1"/>
</dbReference>
<protein>
    <recommendedName>
        <fullName evidence="6">FAD dependent oxidoreductase domain-containing protein</fullName>
    </recommendedName>
</protein>
<organism evidence="7 8">
    <name type="scientific">Chaetoceros tenuissimus</name>
    <dbReference type="NCBI Taxonomy" id="426638"/>
    <lineage>
        <taxon>Eukaryota</taxon>
        <taxon>Sar</taxon>
        <taxon>Stramenopiles</taxon>
        <taxon>Ochrophyta</taxon>
        <taxon>Bacillariophyta</taxon>
        <taxon>Coscinodiscophyceae</taxon>
        <taxon>Chaetocerotophycidae</taxon>
        <taxon>Chaetocerotales</taxon>
        <taxon>Chaetocerotaceae</taxon>
        <taxon>Chaetoceros</taxon>
    </lineage>
</organism>
<dbReference type="SUPFAM" id="SSF54373">
    <property type="entry name" value="FAD-linked reductases, C-terminal domain"/>
    <property type="match status" value="1"/>
</dbReference>